<dbReference type="STRING" id="561061.SAMN05660862_2525"/>
<reference evidence="1 2" key="1">
    <citation type="submission" date="2017-04" db="EMBL/GenBank/DDBJ databases">
        <authorList>
            <person name="Afonso C.L."/>
            <person name="Miller P.J."/>
            <person name="Scott M.A."/>
            <person name="Spackman E."/>
            <person name="Goraichik I."/>
            <person name="Dimitrov K.M."/>
            <person name="Suarez D.L."/>
            <person name="Swayne D.E."/>
        </authorList>
    </citation>
    <scope>NUCLEOTIDE SEQUENCE [LARGE SCALE GENOMIC DNA]</scope>
    <source>
        <strain evidence="1 2">DSM 22418</strain>
    </source>
</reference>
<protein>
    <recommendedName>
        <fullName evidence="3">Phage major capsid protein E</fullName>
    </recommendedName>
</protein>
<evidence type="ECO:0000313" key="2">
    <source>
        <dbReference type="Proteomes" id="UP000192980"/>
    </source>
</evidence>
<proteinExistence type="predicted"/>
<dbReference type="RefSeq" id="WP_085473256.1">
    <property type="nucleotide sequence ID" value="NZ_FXAU01000004.1"/>
</dbReference>
<name>A0A1X7K475_9SPHI</name>
<dbReference type="Proteomes" id="UP000192980">
    <property type="component" value="Unassembled WGS sequence"/>
</dbReference>
<accession>A0A1X7K475</accession>
<gene>
    <name evidence="1" type="ORF">SAMN05660862_2525</name>
</gene>
<sequence length="295" mass="32316">MPRNFPEAWQSRVRELLSTTHVADFLDGIPELDAQIMVDPVTDQNTIHIPLETFTPDVLINNTTYPIEVQDHDDGTKTVNLDKYQTKATRISEDQALGASYDKIDSASRGHVKAINRDKYKKAIHALAPAAHSTSTPVIALAPNYTAEDVYKKIVALKGAFDKMEVPAEGRRLNLAPDHANALLTSEKYSAALYADKQSGKISGILAGFKVYGYVGGPYFTTAGTKVAFKAVPGATDKVASVAFYEDNVGKKTGILKQYYDAPTTTNQANLLNYRHYFIVLPIKQEAIGAIYESA</sequence>
<organism evidence="1 2">
    <name type="scientific">Sphingobacterium psychroaquaticum</name>
    <dbReference type="NCBI Taxonomy" id="561061"/>
    <lineage>
        <taxon>Bacteria</taxon>
        <taxon>Pseudomonadati</taxon>
        <taxon>Bacteroidota</taxon>
        <taxon>Sphingobacteriia</taxon>
        <taxon>Sphingobacteriales</taxon>
        <taxon>Sphingobacteriaceae</taxon>
        <taxon>Sphingobacterium</taxon>
    </lineage>
</organism>
<keyword evidence="2" id="KW-1185">Reference proteome</keyword>
<evidence type="ECO:0008006" key="3">
    <source>
        <dbReference type="Google" id="ProtNLM"/>
    </source>
</evidence>
<dbReference type="Pfam" id="PF25209">
    <property type="entry name" value="Phage_capsid_4"/>
    <property type="match status" value="1"/>
</dbReference>
<dbReference type="OrthoDB" id="1228719at2"/>
<dbReference type="EMBL" id="FXAU01000004">
    <property type="protein sequence ID" value="SMG35524.1"/>
    <property type="molecule type" value="Genomic_DNA"/>
</dbReference>
<evidence type="ECO:0000313" key="1">
    <source>
        <dbReference type="EMBL" id="SMG35524.1"/>
    </source>
</evidence>
<dbReference type="AlphaFoldDB" id="A0A1X7K475"/>